<dbReference type="RefSeq" id="WP_073117142.1">
    <property type="nucleotide sequence ID" value="NZ_FRCE01000011.1"/>
</dbReference>
<protein>
    <recommendedName>
        <fullName evidence="4">XRE family transcriptional regulator</fullName>
    </recommendedName>
</protein>
<dbReference type="AlphaFoldDB" id="A0ABD7M9I0"/>
<sequence>MGRRARLKPNQVSDRWPNAPVDDPVHEALRRYVHNLTEAIGDTSIKAAAERTQVNYSTLYAILKGETWPDAITVARTEEGLQARLWEGPASLPED</sequence>
<proteinExistence type="predicted"/>
<evidence type="ECO:0000313" key="3">
    <source>
        <dbReference type="Proteomes" id="UP000184253"/>
    </source>
</evidence>
<comment type="caution">
    <text evidence="2">The sequence shown here is derived from an EMBL/GenBank/DDBJ whole genome shotgun (WGS) entry which is preliminary data.</text>
</comment>
<evidence type="ECO:0008006" key="4">
    <source>
        <dbReference type="Google" id="ProtNLM"/>
    </source>
</evidence>
<dbReference type="EMBL" id="FRCE01000011">
    <property type="protein sequence ID" value="SHL77865.1"/>
    <property type="molecule type" value="Genomic_DNA"/>
</dbReference>
<gene>
    <name evidence="2" type="ORF">SAMN04487849_1117</name>
</gene>
<reference evidence="2 3" key="1">
    <citation type="submission" date="2016-11" db="EMBL/GenBank/DDBJ databases">
        <authorList>
            <person name="Varghese N."/>
            <person name="Submissions S."/>
        </authorList>
    </citation>
    <scope>NUCLEOTIDE SEQUENCE [LARGE SCALE GENOMIC DNA]</scope>
    <source>
        <strain evidence="2 3">VTM4R57</strain>
    </source>
</reference>
<accession>A0ABD7M9I0</accession>
<evidence type="ECO:0000313" key="2">
    <source>
        <dbReference type="EMBL" id="SHL77865.1"/>
    </source>
</evidence>
<organism evidence="2 3">
    <name type="scientific">Micrococcus luteus</name>
    <name type="common">Micrococcus lysodeikticus</name>
    <dbReference type="NCBI Taxonomy" id="1270"/>
    <lineage>
        <taxon>Bacteria</taxon>
        <taxon>Bacillati</taxon>
        <taxon>Actinomycetota</taxon>
        <taxon>Actinomycetes</taxon>
        <taxon>Micrococcales</taxon>
        <taxon>Micrococcaceae</taxon>
        <taxon>Micrococcus</taxon>
    </lineage>
</organism>
<name>A0ABD7M9I0_MICLU</name>
<evidence type="ECO:0000256" key="1">
    <source>
        <dbReference type="SAM" id="MobiDB-lite"/>
    </source>
</evidence>
<dbReference type="Proteomes" id="UP000184253">
    <property type="component" value="Unassembled WGS sequence"/>
</dbReference>
<feature type="region of interest" description="Disordered" evidence="1">
    <location>
        <begin position="1"/>
        <end position="21"/>
    </location>
</feature>